<evidence type="ECO:0000313" key="11">
    <source>
        <dbReference type="Proteomes" id="UP001389717"/>
    </source>
</evidence>
<keyword evidence="1 8" id="KW-0963">Cytoplasm</keyword>
<evidence type="ECO:0000259" key="9">
    <source>
        <dbReference type="Pfam" id="PF12804"/>
    </source>
</evidence>
<evidence type="ECO:0000256" key="7">
    <source>
        <dbReference type="ARBA" id="ARBA00023150"/>
    </source>
</evidence>
<reference evidence="10 11" key="1">
    <citation type="submission" date="2024-04" db="EMBL/GenBank/DDBJ databases">
        <title>Bacillus oryzaecorticis sp. nov., a moderately halophilic bacterium isolated from rice husks.</title>
        <authorList>
            <person name="Zhu H.-S."/>
        </authorList>
    </citation>
    <scope>NUCLEOTIDE SEQUENCE [LARGE SCALE GENOMIC DNA]</scope>
    <source>
        <strain evidence="10 11">ZC255</strain>
    </source>
</reference>
<comment type="similarity">
    <text evidence="8">Belongs to the MobA family.</text>
</comment>
<evidence type="ECO:0000256" key="8">
    <source>
        <dbReference type="HAMAP-Rule" id="MF_00316"/>
    </source>
</evidence>
<feature type="binding site" evidence="8">
    <location>
        <position position="103"/>
    </location>
    <ligand>
        <name>Mg(2+)</name>
        <dbReference type="ChEBI" id="CHEBI:18420"/>
    </ligand>
</feature>
<dbReference type="EMBL" id="JBBYAF010000018">
    <property type="protein sequence ID" value="MEL3972765.1"/>
    <property type="molecule type" value="Genomic_DNA"/>
</dbReference>
<comment type="catalytic activity">
    <reaction evidence="8">
        <text>Mo-molybdopterin + GTP + H(+) = Mo-molybdopterin guanine dinucleotide + diphosphate</text>
        <dbReference type="Rhea" id="RHEA:34243"/>
        <dbReference type="ChEBI" id="CHEBI:15378"/>
        <dbReference type="ChEBI" id="CHEBI:33019"/>
        <dbReference type="ChEBI" id="CHEBI:37565"/>
        <dbReference type="ChEBI" id="CHEBI:71302"/>
        <dbReference type="ChEBI" id="CHEBI:71310"/>
        <dbReference type="EC" id="2.7.7.77"/>
    </reaction>
</comment>
<dbReference type="HAMAP" id="MF_00316">
    <property type="entry name" value="MobA"/>
    <property type="match status" value="1"/>
</dbReference>
<feature type="binding site" evidence="8">
    <location>
        <position position="103"/>
    </location>
    <ligand>
        <name>GTP</name>
        <dbReference type="ChEBI" id="CHEBI:37565"/>
    </ligand>
</feature>
<proteinExistence type="inferred from homology"/>
<gene>
    <name evidence="8" type="primary">mobA</name>
    <name evidence="10" type="ORF">AAEO50_10775</name>
</gene>
<keyword evidence="2 8" id="KW-0808">Transferase</keyword>
<feature type="binding site" evidence="8">
    <location>
        <position position="23"/>
    </location>
    <ligand>
        <name>GTP</name>
        <dbReference type="ChEBI" id="CHEBI:37565"/>
    </ligand>
</feature>
<sequence>MSLKNVMGVILAGGKSRRFGSNKGFALYKGIPFYEWSIRAMKKAVESCVLVTSRELESEYKAIAGMPVIVDDSSFKESGPLGGVYTAMSEMAPAEWYVLLPIDVPYINSSIIEQIIEVDGKGFKAIIPIIEGKKQFLIAAYHYSLKDMIYEQLRSGNYRMQSLVESIDVLYIKEKEMGKNANVSFRNVNTVQDLGMFESEDCDKHHNEH</sequence>
<dbReference type="Gene3D" id="3.90.550.10">
    <property type="entry name" value="Spore Coat Polysaccharide Biosynthesis Protein SpsA, Chain A"/>
    <property type="match status" value="1"/>
</dbReference>
<evidence type="ECO:0000256" key="4">
    <source>
        <dbReference type="ARBA" id="ARBA00022741"/>
    </source>
</evidence>
<name>A0ABU9K9J3_9BACI</name>
<comment type="subcellular location">
    <subcellularLocation>
        <location evidence="8">Cytoplasm</location>
    </subcellularLocation>
</comment>
<evidence type="ECO:0000256" key="2">
    <source>
        <dbReference type="ARBA" id="ARBA00022679"/>
    </source>
</evidence>
<keyword evidence="10" id="KW-0548">Nucleotidyltransferase</keyword>
<dbReference type="InterPro" id="IPR013482">
    <property type="entry name" value="Molybde_CF_guanTrfase"/>
</dbReference>
<dbReference type="PANTHER" id="PTHR19136:SF81">
    <property type="entry name" value="MOLYBDENUM COFACTOR GUANYLYLTRANSFERASE"/>
    <property type="match status" value="1"/>
</dbReference>
<dbReference type="RefSeq" id="WP_341983378.1">
    <property type="nucleotide sequence ID" value="NZ_JBBYAF010000018.1"/>
</dbReference>
<dbReference type="Pfam" id="PF12804">
    <property type="entry name" value="NTP_transf_3"/>
    <property type="match status" value="1"/>
</dbReference>
<dbReference type="InterPro" id="IPR025877">
    <property type="entry name" value="MobA-like_NTP_Trfase"/>
</dbReference>
<accession>A0ABU9K9J3</accession>
<dbReference type="PANTHER" id="PTHR19136">
    <property type="entry name" value="MOLYBDENUM COFACTOR GUANYLYLTRANSFERASE"/>
    <property type="match status" value="1"/>
</dbReference>
<comment type="function">
    <text evidence="8">Transfers a GMP moiety from GTP to Mo-molybdopterin (Mo-MPT) cofactor (Moco or molybdenum cofactor) to form Mo-molybdopterin guanine dinucleotide (Mo-MGD) cofactor.</text>
</comment>
<keyword evidence="4 8" id="KW-0547">Nucleotide-binding</keyword>
<feature type="domain" description="MobA-like NTP transferase" evidence="9">
    <location>
        <begin position="8"/>
        <end position="165"/>
    </location>
</feature>
<feature type="binding site" evidence="8">
    <location>
        <position position="71"/>
    </location>
    <ligand>
        <name>GTP</name>
        <dbReference type="ChEBI" id="CHEBI:37565"/>
    </ligand>
</feature>
<evidence type="ECO:0000313" key="10">
    <source>
        <dbReference type="EMBL" id="MEL3972765.1"/>
    </source>
</evidence>
<keyword evidence="11" id="KW-1185">Reference proteome</keyword>
<dbReference type="SUPFAM" id="SSF53448">
    <property type="entry name" value="Nucleotide-diphospho-sugar transferases"/>
    <property type="match status" value="1"/>
</dbReference>
<evidence type="ECO:0000256" key="6">
    <source>
        <dbReference type="ARBA" id="ARBA00023134"/>
    </source>
</evidence>
<dbReference type="CDD" id="cd02503">
    <property type="entry name" value="MobA"/>
    <property type="match status" value="1"/>
</dbReference>
<dbReference type="EC" id="2.7.7.77" evidence="8"/>
<keyword evidence="3 8" id="KW-0479">Metal-binding</keyword>
<dbReference type="GO" id="GO:0061603">
    <property type="term" value="F:molybdenum cofactor guanylyltransferase activity"/>
    <property type="evidence" value="ECO:0007669"/>
    <property type="project" value="UniProtKB-EC"/>
</dbReference>
<keyword evidence="6 8" id="KW-0342">GTP-binding</keyword>
<comment type="domain">
    <text evidence="8">The N-terminal domain determines nucleotide recognition and specific binding, while the C-terminal domain determines the specific binding to the target protein.</text>
</comment>
<evidence type="ECO:0000256" key="1">
    <source>
        <dbReference type="ARBA" id="ARBA00022490"/>
    </source>
</evidence>
<keyword evidence="7 8" id="KW-0501">Molybdenum cofactor biosynthesis</keyword>
<evidence type="ECO:0000256" key="3">
    <source>
        <dbReference type="ARBA" id="ARBA00022723"/>
    </source>
</evidence>
<protein>
    <recommendedName>
        <fullName evidence="8">Probable molybdenum cofactor guanylyltransferase</fullName>
        <shortName evidence="8">MoCo guanylyltransferase</shortName>
        <ecNumber evidence="8">2.7.7.77</ecNumber>
    </recommendedName>
    <alternativeName>
        <fullName evidence="8">GTP:molybdopterin guanylyltransferase</fullName>
    </alternativeName>
    <alternativeName>
        <fullName evidence="8">Mo-MPT guanylyltransferase</fullName>
    </alternativeName>
    <alternativeName>
        <fullName evidence="8">Molybdopterin guanylyltransferase</fullName>
    </alternativeName>
    <alternativeName>
        <fullName evidence="8">Molybdopterin-guanine dinucleotide synthase</fullName>
        <shortName evidence="8">MGD synthase</shortName>
    </alternativeName>
</protein>
<organism evidence="10 11">
    <name type="scientific">Rossellomorea oryzaecorticis</name>
    <dbReference type="NCBI Taxonomy" id="1396505"/>
    <lineage>
        <taxon>Bacteria</taxon>
        <taxon>Bacillati</taxon>
        <taxon>Bacillota</taxon>
        <taxon>Bacilli</taxon>
        <taxon>Bacillales</taxon>
        <taxon>Bacillaceae</taxon>
        <taxon>Rossellomorea</taxon>
    </lineage>
</organism>
<comment type="cofactor">
    <cofactor evidence="8">
        <name>Mg(2+)</name>
        <dbReference type="ChEBI" id="CHEBI:18420"/>
    </cofactor>
</comment>
<feature type="binding site" evidence="8">
    <location>
        <begin position="11"/>
        <end position="13"/>
    </location>
    <ligand>
        <name>GTP</name>
        <dbReference type="ChEBI" id="CHEBI:37565"/>
    </ligand>
</feature>
<keyword evidence="5 8" id="KW-0460">Magnesium</keyword>
<evidence type="ECO:0000256" key="5">
    <source>
        <dbReference type="ARBA" id="ARBA00022842"/>
    </source>
</evidence>
<dbReference type="Proteomes" id="UP001389717">
    <property type="component" value="Unassembled WGS sequence"/>
</dbReference>
<comment type="caution">
    <text evidence="10">The sequence shown here is derived from an EMBL/GenBank/DDBJ whole genome shotgun (WGS) entry which is preliminary data.</text>
</comment>
<dbReference type="InterPro" id="IPR029044">
    <property type="entry name" value="Nucleotide-diphossugar_trans"/>
</dbReference>
<comment type="caution">
    <text evidence="8">Lacks conserved residue(s) required for the propagation of feature annotation.</text>
</comment>